<evidence type="ECO:0000313" key="3">
    <source>
        <dbReference type="Proteomes" id="UP001165080"/>
    </source>
</evidence>
<dbReference type="GO" id="GO:0015631">
    <property type="term" value="F:tubulin binding"/>
    <property type="evidence" value="ECO:0007669"/>
    <property type="project" value="InterPro"/>
</dbReference>
<protein>
    <submittedName>
        <fullName evidence="2">Uncharacterized protein</fullName>
    </submittedName>
</protein>
<dbReference type="GO" id="GO:0001578">
    <property type="term" value="P:microtubule bundle formation"/>
    <property type="evidence" value="ECO:0007669"/>
    <property type="project" value="TreeGrafter"/>
</dbReference>
<gene>
    <name evidence="2" type="primary">PLEST002630</name>
    <name evidence="2" type="ORF">PLESTB_001251900</name>
</gene>
<feature type="compositionally biased region" description="Basic and acidic residues" evidence="1">
    <location>
        <begin position="155"/>
        <end position="168"/>
    </location>
</feature>
<evidence type="ECO:0000256" key="1">
    <source>
        <dbReference type="SAM" id="MobiDB-lite"/>
    </source>
</evidence>
<feature type="compositionally biased region" description="Polar residues" evidence="1">
    <location>
        <begin position="129"/>
        <end position="152"/>
    </location>
</feature>
<dbReference type="Proteomes" id="UP001165080">
    <property type="component" value="Unassembled WGS sequence"/>
</dbReference>
<reference evidence="2 3" key="1">
    <citation type="journal article" date="2023" name="Commun. Biol.">
        <title>Reorganization of the ancestral sex-determining regions during the evolution of trioecy in Pleodorina starrii.</title>
        <authorList>
            <person name="Takahashi K."/>
            <person name="Suzuki S."/>
            <person name="Kawai-Toyooka H."/>
            <person name="Yamamoto K."/>
            <person name="Hamaji T."/>
            <person name="Ootsuki R."/>
            <person name="Yamaguchi H."/>
            <person name="Kawachi M."/>
            <person name="Higashiyama T."/>
            <person name="Nozaki H."/>
        </authorList>
    </citation>
    <scope>NUCLEOTIDE SEQUENCE [LARGE SCALE GENOMIC DNA]</scope>
    <source>
        <strain evidence="2 3">NIES-4479</strain>
    </source>
</reference>
<feature type="compositionally biased region" description="Pro residues" evidence="1">
    <location>
        <begin position="99"/>
        <end position="118"/>
    </location>
</feature>
<accession>A0A9W6BSZ3</accession>
<dbReference type="GO" id="GO:0005874">
    <property type="term" value="C:microtubule"/>
    <property type="evidence" value="ECO:0007669"/>
    <property type="project" value="TreeGrafter"/>
</dbReference>
<dbReference type="GO" id="GO:0046785">
    <property type="term" value="P:microtubule polymerization"/>
    <property type="evidence" value="ECO:0007669"/>
    <property type="project" value="InterPro"/>
</dbReference>
<dbReference type="OrthoDB" id="548799at2759"/>
<name>A0A9W6BSZ3_9CHLO</name>
<proteinExistence type="predicted"/>
<dbReference type="EMBL" id="BRXU01000019">
    <property type="protein sequence ID" value="GLC57669.1"/>
    <property type="molecule type" value="Genomic_DNA"/>
</dbReference>
<dbReference type="PANTHER" id="PTHR12932:SF9">
    <property type="entry name" value="TUBULIN POLYMERIZATION-PROMOTING PROTEIN HOMOLOG"/>
    <property type="match status" value="1"/>
</dbReference>
<dbReference type="GO" id="GO:0032273">
    <property type="term" value="P:positive regulation of protein polymerization"/>
    <property type="evidence" value="ECO:0007669"/>
    <property type="project" value="TreeGrafter"/>
</dbReference>
<evidence type="ECO:0000313" key="2">
    <source>
        <dbReference type="EMBL" id="GLC57669.1"/>
    </source>
</evidence>
<keyword evidence="3" id="KW-1185">Reference proteome</keyword>
<dbReference type="InterPro" id="IPR008907">
    <property type="entry name" value="TPP/p25"/>
</dbReference>
<feature type="compositionally biased region" description="Basic and acidic residues" evidence="1">
    <location>
        <begin position="176"/>
        <end position="187"/>
    </location>
</feature>
<sequence>MMHKAQHGSIFDRLTDTSLYTGAHKHRFDENGNGRGLAGRDRVAKGSGFIAGAPGGAVADLSQITRPNLQTAGAAVRGPGGPPLVLYQRSPSMNGSSPLPSPGAPSPGVPSPGTPSPRPGSVGRGALRVSNSGALRTGTPSRQTPSQGQGQRASDCGDRRSSIFDRLNDPSNYTGMHRERFSQDGRGRGAAGRTMANSYVNAADNVRR</sequence>
<dbReference type="PANTHER" id="PTHR12932">
    <property type="entry name" value="P25 ALPHA-RELATED"/>
    <property type="match status" value="1"/>
</dbReference>
<feature type="region of interest" description="Disordered" evidence="1">
    <location>
        <begin position="72"/>
        <end position="208"/>
    </location>
</feature>
<dbReference type="Pfam" id="PF05517">
    <property type="entry name" value="p25-alpha"/>
    <property type="match status" value="2"/>
</dbReference>
<organism evidence="2 3">
    <name type="scientific">Pleodorina starrii</name>
    <dbReference type="NCBI Taxonomy" id="330485"/>
    <lineage>
        <taxon>Eukaryota</taxon>
        <taxon>Viridiplantae</taxon>
        <taxon>Chlorophyta</taxon>
        <taxon>core chlorophytes</taxon>
        <taxon>Chlorophyceae</taxon>
        <taxon>CS clade</taxon>
        <taxon>Chlamydomonadales</taxon>
        <taxon>Volvocaceae</taxon>
        <taxon>Pleodorina</taxon>
    </lineage>
</organism>
<dbReference type="AlphaFoldDB" id="A0A9W6BSZ3"/>
<comment type="caution">
    <text evidence="2">The sequence shown here is derived from an EMBL/GenBank/DDBJ whole genome shotgun (WGS) entry which is preliminary data.</text>
</comment>